<feature type="transmembrane region" description="Helical" evidence="8">
    <location>
        <begin position="270"/>
        <end position="293"/>
    </location>
</feature>
<feature type="transmembrane region" description="Helical" evidence="8">
    <location>
        <begin position="242"/>
        <end position="264"/>
    </location>
</feature>
<comment type="subcellular location">
    <subcellularLocation>
        <location evidence="1">Cell membrane</location>
        <topology evidence="1">Multi-pass membrane protein</topology>
    </subcellularLocation>
</comment>
<dbReference type="Proteomes" id="UP000823615">
    <property type="component" value="Unassembled WGS sequence"/>
</dbReference>
<keyword evidence="7" id="KW-0915">Sodium</keyword>
<dbReference type="Pfam" id="PF03977">
    <property type="entry name" value="OAD_beta"/>
    <property type="match status" value="1"/>
</dbReference>
<keyword evidence="3 8" id="KW-0812">Transmembrane</keyword>
<dbReference type="InterPro" id="IPR005661">
    <property type="entry name" value="OadB_MmdB"/>
</dbReference>
<evidence type="ECO:0000256" key="2">
    <source>
        <dbReference type="ARBA" id="ARBA00022475"/>
    </source>
</evidence>
<comment type="caution">
    <text evidence="9">The sequence shown here is derived from an EMBL/GenBank/DDBJ whole genome shotgun (WGS) entry which is preliminary data.</text>
</comment>
<dbReference type="GO" id="GO:0006814">
    <property type="term" value="P:sodium ion transport"/>
    <property type="evidence" value="ECO:0007669"/>
    <property type="project" value="UniProtKB-UniRule"/>
</dbReference>
<evidence type="ECO:0000256" key="4">
    <source>
        <dbReference type="ARBA" id="ARBA00022967"/>
    </source>
</evidence>
<keyword evidence="7" id="KW-0406">Ion transport</keyword>
<dbReference type="EMBL" id="JADIMT010000096">
    <property type="protein sequence ID" value="MBO8437021.1"/>
    <property type="molecule type" value="Genomic_DNA"/>
</dbReference>
<evidence type="ECO:0000256" key="3">
    <source>
        <dbReference type="ARBA" id="ARBA00022692"/>
    </source>
</evidence>
<dbReference type="PIRSF" id="PIRSF015658">
    <property type="entry name" value="MmdB_OadB"/>
    <property type="match status" value="1"/>
</dbReference>
<feature type="transmembrane region" description="Helical" evidence="8">
    <location>
        <begin position="30"/>
        <end position="49"/>
    </location>
</feature>
<keyword evidence="4" id="KW-1278">Translocase</keyword>
<dbReference type="AlphaFoldDB" id="A0A9D9E0L7"/>
<evidence type="ECO:0000256" key="5">
    <source>
        <dbReference type="ARBA" id="ARBA00022989"/>
    </source>
</evidence>
<gene>
    <name evidence="9" type="ORF">IAA97_08590</name>
</gene>
<keyword evidence="2 7" id="KW-1003">Cell membrane</keyword>
<feature type="transmembrane region" description="Helical" evidence="8">
    <location>
        <begin position="6"/>
        <end position="23"/>
    </location>
</feature>
<dbReference type="GO" id="GO:0016829">
    <property type="term" value="F:lyase activity"/>
    <property type="evidence" value="ECO:0007669"/>
    <property type="project" value="InterPro"/>
</dbReference>
<organism evidence="9 10">
    <name type="scientific">Candidatus Ornithospirochaeta stercoripullorum</name>
    <dbReference type="NCBI Taxonomy" id="2840899"/>
    <lineage>
        <taxon>Bacteria</taxon>
        <taxon>Pseudomonadati</taxon>
        <taxon>Spirochaetota</taxon>
        <taxon>Spirochaetia</taxon>
        <taxon>Spirochaetales</taxon>
        <taxon>Spirochaetaceae</taxon>
        <taxon>Spirochaetaceae incertae sedis</taxon>
        <taxon>Candidatus Ornithospirochaeta</taxon>
    </lineage>
</organism>
<dbReference type="PANTHER" id="PTHR35806:SF1">
    <property type="entry name" value="OXALOACETATE DECARBOXYLASE BETA CHAIN 2"/>
    <property type="match status" value="1"/>
</dbReference>
<evidence type="ECO:0000256" key="7">
    <source>
        <dbReference type="PIRNR" id="PIRNR015658"/>
    </source>
</evidence>
<reference evidence="9" key="1">
    <citation type="submission" date="2020-10" db="EMBL/GenBank/DDBJ databases">
        <authorList>
            <person name="Gilroy R."/>
        </authorList>
    </citation>
    <scope>NUCLEOTIDE SEQUENCE</scope>
    <source>
        <strain evidence="9">7293</strain>
    </source>
</reference>
<keyword evidence="7" id="KW-0739">Sodium transport</keyword>
<name>A0A9D9E0L7_9SPIO</name>
<evidence type="ECO:0000256" key="6">
    <source>
        <dbReference type="ARBA" id="ARBA00023136"/>
    </source>
</evidence>
<evidence type="ECO:0000256" key="1">
    <source>
        <dbReference type="ARBA" id="ARBA00004651"/>
    </source>
</evidence>
<evidence type="ECO:0000256" key="8">
    <source>
        <dbReference type="SAM" id="Phobius"/>
    </source>
</evidence>
<proteinExistence type="predicted"/>
<feature type="transmembrane region" description="Helical" evidence="8">
    <location>
        <begin position="69"/>
        <end position="85"/>
    </location>
</feature>
<feature type="transmembrane region" description="Helical" evidence="8">
    <location>
        <begin position="146"/>
        <end position="164"/>
    </location>
</feature>
<sequence length="379" mass="40017">MNTELVYQLIMIVVGLVLIYLAIKKGMEPTLLLPMGFGAILVNLPGSVMLQDNAILQWLYNVGIESAEAFPLLLFIGIGAMIDFGPLISKPWLIFIGAAGQGGIFISMMIASLLGFPLNDAASIGIIGAADGPTAILVSQRLNSNYMAAILIVAYCYMALVPLIQPVVLKATTTKKERAIQMHYSASSVSKTTRILFPIATTIVCGLLAPDSAALVGMLMFGNLLRECGVLDNLSRAAQDMLSPLITLMLGLAISPMMSGPQLIQPETLMIMAFGLVAFIFDTACGVVFLKIVNIFLPKDKKINPLIGGAGISAFPMSSRVVQKVGIEANKQNHLLPFALGANVSGQIASVLAGGLLMSTLLPHVTSVTNAIAAFGNVL</sequence>
<accession>A0A9D9E0L7</accession>
<dbReference type="PANTHER" id="PTHR35806">
    <property type="entry name" value="OXALOACETATE DECARBOXYLASE BETA CHAIN 2"/>
    <property type="match status" value="1"/>
</dbReference>
<keyword evidence="6 7" id="KW-0472">Membrane</keyword>
<keyword evidence="5 8" id="KW-1133">Transmembrane helix</keyword>
<feature type="transmembrane region" description="Helical" evidence="8">
    <location>
        <begin position="92"/>
        <end position="115"/>
    </location>
</feature>
<keyword evidence="7" id="KW-0813">Transport</keyword>
<dbReference type="NCBIfam" id="TIGR01109">
    <property type="entry name" value="Na_pump_decarbB"/>
    <property type="match status" value="1"/>
</dbReference>
<protein>
    <submittedName>
        <fullName evidence="9">Sodium ion-translocating decarboxylase subunit beta</fullName>
    </submittedName>
</protein>
<evidence type="ECO:0000313" key="9">
    <source>
        <dbReference type="EMBL" id="MBO8437021.1"/>
    </source>
</evidence>
<evidence type="ECO:0000313" key="10">
    <source>
        <dbReference type="Proteomes" id="UP000823615"/>
    </source>
</evidence>
<dbReference type="GO" id="GO:0005886">
    <property type="term" value="C:plasma membrane"/>
    <property type="evidence" value="ECO:0007669"/>
    <property type="project" value="UniProtKB-SubCell"/>
</dbReference>
<reference evidence="9" key="2">
    <citation type="journal article" date="2021" name="PeerJ">
        <title>Extensive microbial diversity within the chicken gut microbiome revealed by metagenomics and culture.</title>
        <authorList>
            <person name="Gilroy R."/>
            <person name="Ravi A."/>
            <person name="Getino M."/>
            <person name="Pursley I."/>
            <person name="Horton D.L."/>
            <person name="Alikhan N.F."/>
            <person name="Baker D."/>
            <person name="Gharbi K."/>
            <person name="Hall N."/>
            <person name="Watson M."/>
            <person name="Adriaenssens E.M."/>
            <person name="Foster-Nyarko E."/>
            <person name="Jarju S."/>
            <person name="Secka A."/>
            <person name="Antonio M."/>
            <person name="Oren A."/>
            <person name="Chaudhuri R.R."/>
            <person name="La Ragione R."/>
            <person name="Hildebrand F."/>
            <person name="Pallen M.J."/>
        </authorList>
    </citation>
    <scope>NUCLEOTIDE SEQUENCE</scope>
    <source>
        <strain evidence="9">7293</strain>
    </source>
</reference>